<dbReference type="Pfam" id="PF00300">
    <property type="entry name" value="His_Phos_1"/>
    <property type="match status" value="1"/>
</dbReference>
<dbReference type="GO" id="GO:0005829">
    <property type="term" value="C:cytosol"/>
    <property type="evidence" value="ECO:0007669"/>
    <property type="project" value="TreeGrafter"/>
</dbReference>
<dbReference type="InterPro" id="IPR001345">
    <property type="entry name" value="PG/BPGM_mutase_AS"/>
</dbReference>
<accession>M5FY98</accession>
<dbReference type="GO" id="GO:0045820">
    <property type="term" value="P:negative regulation of glycolytic process"/>
    <property type="evidence" value="ECO:0007669"/>
    <property type="project" value="TreeGrafter"/>
</dbReference>
<dbReference type="OMA" id="TIQIWLV"/>
<evidence type="ECO:0000256" key="3">
    <source>
        <dbReference type="PIRSR" id="PIRSR613078-2"/>
    </source>
</evidence>
<dbReference type="RefSeq" id="XP_040627692.1">
    <property type="nucleotide sequence ID" value="XM_040768749.1"/>
</dbReference>
<dbReference type="PROSITE" id="PS00175">
    <property type="entry name" value="PG_MUTASE"/>
    <property type="match status" value="1"/>
</dbReference>
<dbReference type="OrthoDB" id="354304at2759"/>
<dbReference type="STRING" id="1858805.M5FY98"/>
<dbReference type="GO" id="GO:0004331">
    <property type="term" value="F:fructose-2,6-bisphosphate 2-phosphatase activity"/>
    <property type="evidence" value="ECO:0007669"/>
    <property type="project" value="TreeGrafter"/>
</dbReference>
<dbReference type="GeneID" id="63683811"/>
<feature type="active site" description="Proton donor/acceptor" evidence="2">
    <location>
        <position position="91"/>
    </location>
</feature>
<protein>
    <submittedName>
        <fullName evidence="4">Phosphoglycerate mutase-like protein</fullName>
    </submittedName>
</protein>
<dbReference type="PANTHER" id="PTHR46517:SF1">
    <property type="entry name" value="FRUCTOSE-2,6-BISPHOSPHATASE TIGAR"/>
    <property type="match status" value="1"/>
</dbReference>
<dbReference type="PANTHER" id="PTHR46517">
    <property type="entry name" value="FRUCTOSE-2,6-BISPHOSPHATASE TIGAR"/>
    <property type="match status" value="1"/>
</dbReference>
<evidence type="ECO:0000313" key="5">
    <source>
        <dbReference type="Proteomes" id="UP000030653"/>
    </source>
</evidence>
<dbReference type="EMBL" id="JH795866">
    <property type="protein sequence ID" value="EJU00795.1"/>
    <property type="molecule type" value="Genomic_DNA"/>
</dbReference>
<feature type="binding site" evidence="3">
    <location>
        <begin position="13"/>
        <end position="20"/>
    </location>
    <ligand>
        <name>substrate</name>
    </ligand>
</feature>
<keyword evidence="5" id="KW-1185">Reference proteome</keyword>
<organism evidence="4 5">
    <name type="scientific">Dacryopinax primogenitus (strain DJM 731)</name>
    <name type="common">Brown rot fungus</name>
    <dbReference type="NCBI Taxonomy" id="1858805"/>
    <lineage>
        <taxon>Eukaryota</taxon>
        <taxon>Fungi</taxon>
        <taxon>Dikarya</taxon>
        <taxon>Basidiomycota</taxon>
        <taxon>Agaricomycotina</taxon>
        <taxon>Dacrymycetes</taxon>
        <taxon>Dacrymycetales</taxon>
        <taxon>Dacrymycetaceae</taxon>
        <taxon>Dacryopinax</taxon>
    </lineage>
</organism>
<feature type="binding site" evidence="3">
    <location>
        <position position="63"/>
    </location>
    <ligand>
        <name>substrate</name>
    </ligand>
</feature>
<dbReference type="HOGENOM" id="CLU_033323_9_2_1"/>
<dbReference type="Gene3D" id="3.40.50.1240">
    <property type="entry name" value="Phosphoglycerate mutase-like"/>
    <property type="match status" value="1"/>
</dbReference>
<dbReference type="InterPro" id="IPR013078">
    <property type="entry name" value="His_Pase_superF_clade-1"/>
</dbReference>
<dbReference type="CDD" id="cd07067">
    <property type="entry name" value="HP_PGM_like"/>
    <property type="match status" value="1"/>
</dbReference>
<name>M5FY98_DACPD</name>
<evidence type="ECO:0000313" key="4">
    <source>
        <dbReference type="EMBL" id="EJU00795.1"/>
    </source>
</evidence>
<dbReference type="AlphaFoldDB" id="M5FY98"/>
<dbReference type="SMART" id="SM00855">
    <property type="entry name" value="PGAM"/>
    <property type="match status" value="1"/>
</dbReference>
<dbReference type="GO" id="GO:0043456">
    <property type="term" value="P:regulation of pentose-phosphate shunt"/>
    <property type="evidence" value="ECO:0007669"/>
    <property type="project" value="TreeGrafter"/>
</dbReference>
<sequence>MAPPVMLRVWVVRHGETDENQQGIVQGQLDTKLNAKGRVQASRTGEALATIPFKNAYSSDLSRAVEARLTAKAILSHHSHVDLKMDTALRERDMGILTGKLSREMSSDWRTKARETMEPHAQFLPRTLAFWRKLLSLYGLPDSLIRPEPDAPYDILVVSHGAWIAMLLRNALARQGYTEHERVPAANRVHNCSVALVSVYTNGLGQVELYDDYRHLVGEENEGNEPSENTAELAVEAKMVETP</sequence>
<reference evidence="4 5" key="1">
    <citation type="journal article" date="2012" name="Science">
        <title>The Paleozoic origin of enzymatic lignin decomposition reconstructed from 31 fungal genomes.</title>
        <authorList>
            <person name="Floudas D."/>
            <person name="Binder M."/>
            <person name="Riley R."/>
            <person name="Barry K."/>
            <person name="Blanchette R.A."/>
            <person name="Henrissat B."/>
            <person name="Martinez A.T."/>
            <person name="Otillar R."/>
            <person name="Spatafora J.W."/>
            <person name="Yadav J.S."/>
            <person name="Aerts A."/>
            <person name="Benoit I."/>
            <person name="Boyd A."/>
            <person name="Carlson A."/>
            <person name="Copeland A."/>
            <person name="Coutinho P.M."/>
            <person name="de Vries R.P."/>
            <person name="Ferreira P."/>
            <person name="Findley K."/>
            <person name="Foster B."/>
            <person name="Gaskell J."/>
            <person name="Glotzer D."/>
            <person name="Gorecki P."/>
            <person name="Heitman J."/>
            <person name="Hesse C."/>
            <person name="Hori C."/>
            <person name="Igarashi K."/>
            <person name="Jurgens J.A."/>
            <person name="Kallen N."/>
            <person name="Kersten P."/>
            <person name="Kohler A."/>
            <person name="Kuees U."/>
            <person name="Kumar T.K.A."/>
            <person name="Kuo A."/>
            <person name="LaButti K."/>
            <person name="Larrondo L.F."/>
            <person name="Lindquist E."/>
            <person name="Ling A."/>
            <person name="Lombard V."/>
            <person name="Lucas S."/>
            <person name="Lundell T."/>
            <person name="Martin R."/>
            <person name="McLaughlin D.J."/>
            <person name="Morgenstern I."/>
            <person name="Morin E."/>
            <person name="Murat C."/>
            <person name="Nagy L.G."/>
            <person name="Nolan M."/>
            <person name="Ohm R.A."/>
            <person name="Patyshakuliyeva A."/>
            <person name="Rokas A."/>
            <person name="Ruiz-Duenas F.J."/>
            <person name="Sabat G."/>
            <person name="Salamov A."/>
            <person name="Samejima M."/>
            <person name="Schmutz J."/>
            <person name="Slot J.C."/>
            <person name="St John F."/>
            <person name="Stenlid J."/>
            <person name="Sun H."/>
            <person name="Sun S."/>
            <person name="Syed K."/>
            <person name="Tsang A."/>
            <person name="Wiebenga A."/>
            <person name="Young D."/>
            <person name="Pisabarro A."/>
            <person name="Eastwood D.C."/>
            <person name="Martin F."/>
            <person name="Cullen D."/>
            <person name="Grigoriev I.V."/>
            <person name="Hibbett D.S."/>
        </authorList>
    </citation>
    <scope>NUCLEOTIDE SEQUENCE [LARGE SCALE GENOMIC DNA]</scope>
    <source>
        <strain evidence="4 5">DJM-731 SS1</strain>
    </source>
</reference>
<proteinExistence type="predicted"/>
<evidence type="ECO:0000256" key="1">
    <source>
        <dbReference type="ARBA" id="ARBA00022801"/>
    </source>
</evidence>
<feature type="active site" description="Tele-phosphohistidine intermediate" evidence="2">
    <location>
        <position position="14"/>
    </location>
</feature>
<evidence type="ECO:0000256" key="2">
    <source>
        <dbReference type="PIRSR" id="PIRSR613078-1"/>
    </source>
</evidence>
<dbReference type="InterPro" id="IPR029033">
    <property type="entry name" value="His_PPase_superfam"/>
</dbReference>
<keyword evidence="1" id="KW-0378">Hydrolase</keyword>
<dbReference type="InterPro" id="IPR051695">
    <property type="entry name" value="Phosphoglycerate_Mutase"/>
</dbReference>
<dbReference type="SUPFAM" id="SSF53254">
    <property type="entry name" value="Phosphoglycerate mutase-like"/>
    <property type="match status" value="1"/>
</dbReference>
<gene>
    <name evidence="4" type="ORF">DACRYDRAFT_108853</name>
</gene>
<dbReference type="Proteomes" id="UP000030653">
    <property type="component" value="Unassembled WGS sequence"/>
</dbReference>